<protein>
    <submittedName>
        <fullName evidence="2">Uncharacterized protein</fullName>
    </submittedName>
</protein>
<evidence type="ECO:0000256" key="1">
    <source>
        <dbReference type="SAM" id="MobiDB-lite"/>
    </source>
</evidence>
<gene>
    <name evidence="2" type="ORF">SAMN05192558_1241</name>
</gene>
<feature type="compositionally biased region" description="Polar residues" evidence="1">
    <location>
        <begin position="555"/>
        <end position="564"/>
    </location>
</feature>
<evidence type="ECO:0000313" key="2">
    <source>
        <dbReference type="EMBL" id="SDP91717.1"/>
    </source>
</evidence>
<dbReference type="EMBL" id="FNJB01000024">
    <property type="protein sequence ID" value="SDP91717.1"/>
    <property type="molecule type" value="Genomic_DNA"/>
</dbReference>
<keyword evidence="3" id="KW-1185">Reference proteome</keyword>
<dbReference type="Proteomes" id="UP000199651">
    <property type="component" value="Unassembled WGS sequence"/>
</dbReference>
<reference evidence="3" key="1">
    <citation type="submission" date="2016-10" db="EMBL/GenBank/DDBJ databases">
        <authorList>
            <person name="Varghese N."/>
            <person name="Submissions S."/>
        </authorList>
    </citation>
    <scope>NUCLEOTIDE SEQUENCE [LARGE SCALE GENOMIC DNA]</scope>
    <source>
        <strain evidence="3">IBRC-M 10655</strain>
    </source>
</reference>
<feature type="compositionally biased region" description="Low complexity" evidence="1">
    <location>
        <begin position="540"/>
        <end position="554"/>
    </location>
</feature>
<organism evidence="2 3">
    <name type="scientific">Actinokineospora alba</name>
    <dbReference type="NCBI Taxonomy" id="504798"/>
    <lineage>
        <taxon>Bacteria</taxon>
        <taxon>Bacillati</taxon>
        <taxon>Actinomycetota</taxon>
        <taxon>Actinomycetes</taxon>
        <taxon>Pseudonocardiales</taxon>
        <taxon>Pseudonocardiaceae</taxon>
        <taxon>Actinokineospora</taxon>
    </lineage>
</organism>
<evidence type="ECO:0000313" key="3">
    <source>
        <dbReference type="Proteomes" id="UP000199651"/>
    </source>
</evidence>
<sequence>MELRFTRASLRHLHTEQGLALSVHETPALTRLEYLGKRDLREVFWSKLDHLPVAAVQRLEWVVEGFFAGDPSSSGDRMRIVVLEDPGKLADSELVRYVRGEVGRVVERLLAEGGIDPEQVATKAEAFLAGFVDVRPFPKPKGRVRAMFVTVAPSGEGLESGGAGRKRSAVGAVGEGARKRRRRDEVAADVTVPGEFEFSQERSLRLAGVVDGVLVSDGAVFEELLSERVAQTETAIEWARGDERIRVLGEQDPVLGLTLADEQEAVHARFEEWLREQHALQMAVFEQDVAALVPDWNVVPGLFDVLTEQVMANADAFDRVLREQSDAAAALFRRSRLVQVDVDLEGALDAAAPEALIERVKIGRAQESGEAFERVRGRQTELTRAVVELQSARVWLDAVERTDPDRAGRLRSAAARAEQEFEVALSALAAPYEEALGSRVSELAEAEDLSSFADALVAQLEVNRATAERVMSERQTLRMAEFWRHQRSLGDGAVDDLIPDIDGPGLGLDEFDELLAGFESFLADYAASELPAGDVPVQLGESSAAGAEAGAASELGQNTSAGTQ</sequence>
<dbReference type="AlphaFoldDB" id="A0A1H0WM44"/>
<accession>A0A1H0WM44</accession>
<name>A0A1H0WM44_9PSEU</name>
<proteinExistence type="predicted"/>
<feature type="region of interest" description="Disordered" evidence="1">
    <location>
        <begin position="539"/>
        <end position="564"/>
    </location>
</feature>